<dbReference type="SUPFAM" id="SSF88874">
    <property type="entry name" value="Receptor-binding domain of short tail fibre protein gp12"/>
    <property type="match status" value="1"/>
</dbReference>
<proteinExistence type="predicted"/>
<evidence type="ECO:0000256" key="1">
    <source>
        <dbReference type="SAM" id="MobiDB-lite"/>
    </source>
</evidence>
<feature type="region of interest" description="Disordered" evidence="1">
    <location>
        <begin position="99"/>
        <end position="150"/>
    </location>
</feature>
<sequence>MPDNPYIGDIMMFAGTFAPVGWLDCDGRQVAISDYETLYAVIGTTYGGDGVTTFGLPDLRGRMPIGQGTSSQGVSNVLGQQVGIEAVTVTTPQLPSHTHPAIATEGTPSSATPAARRWSSRAETPFSSQPPTTAMSASALSPSGGNQPHDNMPPYLGVRFCIAVYGIYPTQA</sequence>
<dbReference type="Gene3D" id="3.90.1340.10">
    <property type="entry name" value="Phage tail collar domain"/>
    <property type="match status" value="1"/>
</dbReference>
<dbReference type="Pfam" id="PF07484">
    <property type="entry name" value="Collar"/>
    <property type="match status" value="1"/>
</dbReference>
<evidence type="ECO:0000313" key="3">
    <source>
        <dbReference type="EMBL" id="NYG98206.1"/>
    </source>
</evidence>
<name>A0A852Y5J7_9MICO</name>
<evidence type="ECO:0000259" key="2">
    <source>
        <dbReference type="Pfam" id="PF07484"/>
    </source>
</evidence>
<feature type="domain" description="Phage tail collar" evidence="2">
    <location>
        <begin position="8"/>
        <end position="64"/>
    </location>
</feature>
<organism evidence="3 4">
    <name type="scientific">Schumannella luteola</name>
    <dbReference type="NCBI Taxonomy" id="472059"/>
    <lineage>
        <taxon>Bacteria</taxon>
        <taxon>Bacillati</taxon>
        <taxon>Actinomycetota</taxon>
        <taxon>Actinomycetes</taxon>
        <taxon>Micrococcales</taxon>
        <taxon>Microbacteriaceae</taxon>
        <taxon>Schumannella</taxon>
    </lineage>
</organism>
<accession>A0A852Y5J7</accession>
<dbReference type="CDD" id="cd22641">
    <property type="entry name" value="C24-like"/>
    <property type="match status" value="1"/>
</dbReference>
<evidence type="ECO:0000313" key="4">
    <source>
        <dbReference type="Proteomes" id="UP000553888"/>
    </source>
</evidence>
<dbReference type="InterPro" id="IPR037053">
    <property type="entry name" value="Phage_tail_collar_dom_sf"/>
</dbReference>
<dbReference type="Proteomes" id="UP000553888">
    <property type="component" value="Unassembled WGS sequence"/>
</dbReference>
<dbReference type="InterPro" id="IPR011083">
    <property type="entry name" value="Phage_tail_collar_dom"/>
</dbReference>
<reference evidence="3 4" key="1">
    <citation type="submission" date="2020-07" db="EMBL/GenBank/DDBJ databases">
        <title>Sequencing the genomes of 1000 actinobacteria strains.</title>
        <authorList>
            <person name="Klenk H.-P."/>
        </authorList>
    </citation>
    <scope>NUCLEOTIDE SEQUENCE [LARGE SCALE GENOMIC DNA]</scope>
    <source>
        <strain evidence="3 4">DSM 23141</strain>
    </source>
</reference>
<dbReference type="AlphaFoldDB" id="A0A852Y5J7"/>
<gene>
    <name evidence="3" type="ORF">BJ979_000832</name>
</gene>
<keyword evidence="4" id="KW-1185">Reference proteome</keyword>
<dbReference type="EMBL" id="JACBZY010000001">
    <property type="protein sequence ID" value="NYG98206.1"/>
    <property type="molecule type" value="Genomic_DNA"/>
</dbReference>
<dbReference type="RefSeq" id="WP_343046589.1">
    <property type="nucleotide sequence ID" value="NZ_JACBZY010000001.1"/>
</dbReference>
<comment type="caution">
    <text evidence="3">The sequence shown here is derived from an EMBL/GenBank/DDBJ whole genome shotgun (WGS) entry which is preliminary data.</text>
</comment>
<protein>
    <submittedName>
        <fullName evidence="3">Microcystin-dependent protein</fullName>
    </submittedName>
</protein>
<feature type="compositionally biased region" description="Polar residues" evidence="1">
    <location>
        <begin position="121"/>
        <end position="149"/>
    </location>
</feature>